<feature type="region of interest" description="Disordered" evidence="1">
    <location>
        <begin position="22"/>
        <end position="43"/>
    </location>
</feature>
<reference evidence="2 3" key="2">
    <citation type="submission" date="2018-11" db="EMBL/GenBank/DDBJ databases">
        <authorList>
            <consortium name="Pathogen Informatics"/>
        </authorList>
    </citation>
    <scope>NUCLEOTIDE SEQUENCE [LARGE SCALE GENOMIC DNA]</scope>
</reference>
<dbReference type="WBParaSite" id="HNAJ_0000165501-mRNA-1">
    <property type="protein sequence ID" value="HNAJ_0000165501-mRNA-1"/>
    <property type="gene ID" value="HNAJ_0000165501"/>
</dbReference>
<sequence>GSSVAPSAIHTAQLARHLKVHSKEHQLGSPNRSKCIPGDSTSTTNENPLVCELSSDNAIAPSNLIDHTKHRIALPHTPPPSLPQAPHNHPRPLHTTTPPTTHHPHPHPQPPPPPPTALLSASATTTDISTAPTLGTHFQLPHAAVTSRFAPPHSTFTYKNSMASVAPPLSASTPAKFSVCPSLGIALSHHFSSSLHFATNSHSPPSSPSPIPPPTSPLSFPPTPRLSHSHAHVHVRTNSAMIHRSLLSSTPYITRATSTRKSTPSLAITTTTTINIIAQTTQHNHQHHLYRLRQKHTQHRRHQSHPLRQIQQPHYPPQSFTPLKTSTPRRPIPLTTPQPQPQLQP</sequence>
<keyword evidence="3" id="KW-1185">Reference proteome</keyword>
<name>A0A0R3T3Q6_RODNA</name>
<protein>
    <submittedName>
        <fullName evidence="4">C2H2-type domain-containing protein</fullName>
    </submittedName>
</protein>
<feature type="compositionally biased region" description="Basic residues" evidence="1">
    <location>
        <begin position="284"/>
        <end position="305"/>
    </location>
</feature>
<feature type="compositionally biased region" description="Pro residues" evidence="1">
    <location>
        <begin position="107"/>
        <end position="116"/>
    </location>
</feature>
<organism evidence="4">
    <name type="scientific">Rodentolepis nana</name>
    <name type="common">Dwarf tapeworm</name>
    <name type="synonym">Hymenolepis nana</name>
    <dbReference type="NCBI Taxonomy" id="102285"/>
    <lineage>
        <taxon>Eukaryota</taxon>
        <taxon>Metazoa</taxon>
        <taxon>Spiralia</taxon>
        <taxon>Lophotrochozoa</taxon>
        <taxon>Platyhelminthes</taxon>
        <taxon>Cestoda</taxon>
        <taxon>Eucestoda</taxon>
        <taxon>Cyclophyllidea</taxon>
        <taxon>Hymenolepididae</taxon>
        <taxon>Rodentolepis</taxon>
    </lineage>
</organism>
<feature type="region of interest" description="Disordered" evidence="1">
    <location>
        <begin position="72"/>
        <end position="123"/>
    </location>
</feature>
<evidence type="ECO:0000313" key="2">
    <source>
        <dbReference type="EMBL" id="VDN97513.1"/>
    </source>
</evidence>
<evidence type="ECO:0000256" key="1">
    <source>
        <dbReference type="SAM" id="MobiDB-lite"/>
    </source>
</evidence>
<gene>
    <name evidence="2" type="ORF">HNAJ_LOCUS1654</name>
</gene>
<dbReference type="Proteomes" id="UP000278807">
    <property type="component" value="Unassembled WGS sequence"/>
</dbReference>
<dbReference type="EMBL" id="UZAE01000674">
    <property type="protein sequence ID" value="VDN97513.1"/>
    <property type="molecule type" value="Genomic_DNA"/>
</dbReference>
<dbReference type="AlphaFoldDB" id="A0A0R3T3Q6"/>
<feature type="region of interest" description="Disordered" evidence="1">
    <location>
        <begin position="282"/>
        <end position="345"/>
    </location>
</feature>
<evidence type="ECO:0000313" key="4">
    <source>
        <dbReference type="WBParaSite" id="HNAJ_0000165501-mRNA-1"/>
    </source>
</evidence>
<evidence type="ECO:0000313" key="3">
    <source>
        <dbReference type="Proteomes" id="UP000278807"/>
    </source>
</evidence>
<feature type="region of interest" description="Disordered" evidence="1">
    <location>
        <begin position="196"/>
        <end position="231"/>
    </location>
</feature>
<feature type="compositionally biased region" description="Pro residues" evidence="1">
    <location>
        <begin position="205"/>
        <end position="224"/>
    </location>
</feature>
<proteinExistence type="predicted"/>
<reference evidence="4" key="1">
    <citation type="submission" date="2017-02" db="UniProtKB">
        <authorList>
            <consortium name="WormBaseParasite"/>
        </authorList>
    </citation>
    <scope>IDENTIFICATION</scope>
</reference>
<feature type="compositionally biased region" description="Pro residues" evidence="1">
    <location>
        <begin position="330"/>
        <end position="345"/>
    </location>
</feature>
<accession>A0A0R3T3Q6</accession>